<proteinExistence type="predicted"/>
<dbReference type="VEuPathDB" id="CryptoDB:Cvel_6391"/>
<evidence type="ECO:0000313" key="1">
    <source>
        <dbReference type="EMBL" id="CEM41938.1"/>
    </source>
</evidence>
<protein>
    <submittedName>
        <fullName evidence="1">Uncharacterized protein</fullName>
    </submittedName>
</protein>
<dbReference type="AlphaFoldDB" id="A0A0G4HD04"/>
<dbReference type="PhylomeDB" id="A0A0G4HD04"/>
<reference evidence="1" key="1">
    <citation type="submission" date="2014-11" db="EMBL/GenBank/DDBJ databases">
        <authorList>
            <person name="Otto D Thomas"/>
            <person name="Naeem Raeece"/>
        </authorList>
    </citation>
    <scope>NUCLEOTIDE SEQUENCE</scope>
</reference>
<gene>
    <name evidence="1" type="ORF">Cvel_6391</name>
</gene>
<sequence>MAGLLGSCGATLSTVIERLTDKSFLGPSQSPDRDAFFALPWLQASKREYEKTESATESVKLKAYHPLRQGWDAQSGRWWRAPHTQEQQRITDTLYQSRRVFFSKVGLSERIRLHSYSGNGAAASAWLSAIPSSGWLRFPPAVYRVALHIRLGLPIPEIRRAGLCVCGSLLNPRGHHAQKCPNRGGVHWQHEQIKGAFTQILRGLRHTHVLEETTFGHLGVTTDSRLTEERNKRVNLFASLSNGDTLLANVSVTFPISSDASRLRTRSKTVRAAAKTKSEEKVRKYAVAARAVGLRFVPLVFETFGRPDRETVSFVKELVSVASSRAGFLTEGELMAVHAQLTDRYWKILGYTLQRYVAINILTSAFHGRSQRGPFQLVFLLGWEFSMQLSHERDRFVQEDPESAARRELIKL</sequence>
<accession>A0A0G4HD04</accession>
<name>A0A0G4HD04_9ALVE</name>
<organism evidence="1">
    <name type="scientific">Chromera velia CCMP2878</name>
    <dbReference type="NCBI Taxonomy" id="1169474"/>
    <lineage>
        <taxon>Eukaryota</taxon>
        <taxon>Sar</taxon>
        <taxon>Alveolata</taxon>
        <taxon>Colpodellida</taxon>
        <taxon>Chromeraceae</taxon>
        <taxon>Chromera</taxon>
    </lineage>
</organism>
<dbReference type="EMBL" id="CDMZ01002343">
    <property type="protein sequence ID" value="CEM41938.1"/>
    <property type="molecule type" value="Genomic_DNA"/>
</dbReference>